<keyword evidence="12" id="KW-0443">Lipid metabolism</keyword>
<keyword evidence="11" id="KW-1133">Transmembrane helix</keyword>
<evidence type="ECO:0000256" key="9">
    <source>
        <dbReference type="ARBA" id="ARBA00022692"/>
    </source>
</evidence>
<dbReference type="OrthoDB" id="423541at2759"/>
<keyword evidence="6" id="KW-0644">Prostaglandin metabolism</keyword>
<evidence type="ECO:0000259" key="20">
    <source>
        <dbReference type="PROSITE" id="PS50404"/>
    </source>
</evidence>
<keyword evidence="15" id="KW-0413">Isomerase</keyword>
<evidence type="ECO:0000256" key="17">
    <source>
        <dbReference type="ARBA" id="ARBA00023931"/>
    </source>
</evidence>
<dbReference type="GO" id="GO:0001516">
    <property type="term" value="P:prostaglandin biosynthetic process"/>
    <property type="evidence" value="ECO:0007669"/>
    <property type="project" value="UniProtKB-UniPathway"/>
</dbReference>
<comment type="function">
    <text evidence="1">Has a glutathione-disulfide oxidoreductase activity in the presence of NADPH and glutathione reductase. Reduces low molecular weight disulfides and proteins.</text>
</comment>
<protein>
    <recommendedName>
        <fullName evidence="5">Prostaglandin E synthase 2</fullName>
        <ecNumber evidence="4">5.3.99.3</ecNumber>
    </recommendedName>
    <alternativeName>
        <fullName evidence="18">Microsomal prostaglandin E synthase 2</fullName>
    </alternativeName>
</protein>
<dbReference type="InterPro" id="IPR036249">
    <property type="entry name" value="Thioredoxin-like_sf"/>
</dbReference>
<dbReference type="Pfam" id="PF00462">
    <property type="entry name" value="Glutaredoxin"/>
    <property type="match status" value="1"/>
</dbReference>
<evidence type="ECO:0000256" key="13">
    <source>
        <dbReference type="ARBA" id="ARBA00023136"/>
    </source>
</evidence>
<dbReference type="SFLD" id="SFLDS00019">
    <property type="entry name" value="Glutathione_Transferase_(cytos"/>
    <property type="match status" value="1"/>
</dbReference>
<dbReference type="PANTHER" id="PTHR12782">
    <property type="entry name" value="MICROSOMAL PROSTAGLANDIN E SYNTHASE-2"/>
    <property type="match status" value="1"/>
</dbReference>
<dbReference type="CTD" id="39856"/>
<dbReference type="CDD" id="cd03197">
    <property type="entry name" value="GST_C_mPGES2"/>
    <property type="match status" value="1"/>
</dbReference>
<feature type="domain" description="GST C-terminal" evidence="21">
    <location>
        <begin position="262"/>
        <end position="429"/>
    </location>
</feature>
<organism evidence="22 24">
    <name type="scientific">Hyalella azteca</name>
    <name type="common">Amphipod</name>
    <dbReference type="NCBI Taxonomy" id="294128"/>
    <lineage>
        <taxon>Eukaryota</taxon>
        <taxon>Metazoa</taxon>
        <taxon>Ecdysozoa</taxon>
        <taxon>Arthropoda</taxon>
        <taxon>Crustacea</taxon>
        <taxon>Multicrustacea</taxon>
        <taxon>Malacostraca</taxon>
        <taxon>Eumalacostraca</taxon>
        <taxon>Peracarida</taxon>
        <taxon>Amphipoda</taxon>
        <taxon>Senticaudata</taxon>
        <taxon>Talitrida</taxon>
        <taxon>Talitroidea</taxon>
        <taxon>Hyalellidae</taxon>
        <taxon>Hyalella</taxon>
    </lineage>
</organism>
<dbReference type="Proteomes" id="UP000694843">
    <property type="component" value="Unplaced"/>
</dbReference>
<evidence type="ECO:0000256" key="1">
    <source>
        <dbReference type="ARBA" id="ARBA00002549"/>
    </source>
</evidence>
<dbReference type="EC" id="5.3.99.3" evidence="4"/>
<feature type="domain" description="GST N-terminal" evidence="20">
    <location>
        <begin position="136"/>
        <end position="222"/>
    </location>
</feature>
<keyword evidence="10" id="KW-0276">Fatty acid metabolism</keyword>
<evidence type="ECO:0000256" key="3">
    <source>
        <dbReference type="ARBA" id="ARBA00007409"/>
    </source>
</evidence>
<dbReference type="UniPathway" id="UPA00662"/>
<dbReference type="PROSITE" id="PS51354">
    <property type="entry name" value="GLUTAREDOXIN_2"/>
    <property type="match status" value="1"/>
</dbReference>
<comment type="catalytic activity">
    <reaction evidence="17">
        <text>prostaglandin H2 = prostaglandin E2</text>
        <dbReference type="Rhea" id="RHEA:12893"/>
        <dbReference type="ChEBI" id="CHEBI:57405"/>
        <dbReference type="ChEBI" id="CHEBI:606564"/>
        <dbReference type="EC" id="5.3.99.3"/>
    </reaction>
    <physiologicalReaction direction="left-to-right" evidence="17">
        <dbReference type="Rhea" id="RHEA:12894"/>
    </physiologicalReaction>
</comment>
<evidence type="ECO:0000313" key="26">
    <source>
        <dbReference type="RefSeq" id="XP_047738936.1"/>
    </source>
</evidence>
<dbReference type="RefSeq" id="XP_018012200.1">
    <property type="nucleotide sequence ID" value="XM_018156711.2"/>
</dbReference>
<evidence type="ECO:0000256" key="4">
    <source>
        <dbReference type="ARBA" id="ARBA00012203"/>
    </source>
</evidence>
<evidence type="ECO:0000313" key="25">
    <source>
        <dbReference type="RefSeq" id="XP_018012201.1"/>
    </source>
</evidence>
<evidence type="ECO:0000256" key="15">
    <source>
        <dbReference type="ARBA" id="ARBA00023235"/>
    </source>
</evidence>
<dbReference type="InterPro" id="IPR034335">
    <property type="entry name" value="PGES2_C"/>
</dbReference>
<evidence type="ECO:0000256" key="2">
    <source>
        <dbReference type="ARBA" id="ARBA00004702"/>
    </source>
</evidence>
<keyword evidence="8" id="KW-0643">Prostaglandin biosynthesis</keyword>
<dbReference type="Gene3D" id="1.20.1050.10">
    <property type="match status" value="1"/>
</dbReference>
<evidence type="ECO:0000256" key="8">
    <source>
        <dbReference type="ARBA" id="ARBA00022585"/>
    </source>
</evidence>
<sequence>MSSLLFKIRCLQPSWHHLNNFSCKQYANIAASMVYSSPKPSWSRFTQQAQFHSHQNYDKSHKEQTFFQRNRSEIKLAMGCSIALLILYSYVKYYELSNNQINSVHERVGESNILKERPKETKIAKSVVNPRDASGLKLTLYQYQTCPFCCKVRAFLDYYGFSYDVVEVNSVTRAQTRWTKYRKVPFLVVEIPGSEYGDSTVLQLKDSSVIMSALASTLRNPSDSFLTILDGYPSFYNEDNKLEFSNRYRIMYGENYREALKHPKDNATELQWRQWVDDKFVHVLSPNVYRTPTEALQAFTWFSEVGNWQELFSAWERLLVVYVGAAAMYFIGKRLKKRHRISDEPRDSLYEEANKWMKFVKSRGGEFAGGKTPNLADLSMYGVLTAIEGCDAFQDLTANTDISSWYEAMKQRVGGREGEQELVRRCRIR</sequence>
<dbReference type="GO" id="GO:0012505">
    <property type="term" value="C:endomembrane system"/>
    <property type="evidence" value="ECO:0007669"/>
    <property type="project" value="UniProtKB-SubCell"/>
</dbReference>
<dbReference type="PROSITE" id="PS50405">
    <property type="entry name" value="GST_CTER"/>
    <property type="match status" value="1"/>
</dbReference>
<evidence type="ECO:0000256" key="10">
    <source>
        <dbReference type="ARBA" id="ARBA00022832"/>
    </source>
</evidence>
<dbReference type="Gene3D" id="3.40.30.10">
    <property type="entry name" value="Glutaredoxin"/>
    <property type="match status" value="1"/>
</dbReference>
<evidence type="ECO:0000313" key="24">
    <source>
        <dbReference type="RefSeq" id="XP_018012200.1"/>
    </source>
</evidence>
<comment type="similarity">
    <text evidence="3">Belongs to the GST superfamily.</text>
</comment>
<dbReference type="PROSITE" id="PS00195">
    <property type="entry name" value="GLUTAREDOXIN_1"/>
    <property type="match status" value="1"/>
</dbReference>
<accession>A0A8B7NF17</accession>
<dbReference type="InterPro" id="IPR034334">
    <property type="entry name" value="PGES2"/>
</dbReference>
<keyword evidence="7" id="KW-0444">Lipid biosynthesis</keyword>
<dbReference type="RefSeq" id="XP_018012199.1">
    <property type="nucleotide sequence ID" value="XM_018156710.2"/>
</dbReference>
<dbReference type="PANTHER" id="PTHR12782:SF5">
    <property type="entry name" value="PROSTAGLANDIN E SYNTHASE 2"/>
    <property type="match status" value="1"/>
</dbReference>
<keyword evidence="13" id="KW-0472">Membrane</keyword>
<evidence type="ECO:0000256" key="5">
    <source>
        <dbReference type="ARBA" id="ARBA00019474"/>
    </source>
</evidence>
<comment type="pathway">
    <text evidence="2">Lipid metabolism; prostaglandin biosynthesis.</text>
</comment>
<keyword evidence="9" id="KW-0812">Transmembrane</keyword>
<evidence type="ECO:0000256" key="14">
    <source>
        <dbReference type="ARBA" id="ARBA00023160"/>
    </source>
</evidence>
<evidence type="ECO:0000313" key="22">
    <source>
        <dbReference type="Proteomes" id="UP000694843"/>
    </source>
</evidence>
<comment type="subcellular location">
    <subcellularLocation>
        <location evidence="19">Endomembrane system</location>
        <topology evidence="19">Single-pass membrane protein</topology>
    </subcellularLocation>
</comment>
<dbReference type="InterPro" id="IPR010987">
    <property type="entry name" value="Glutathione-S-Trfase_C-like"/>
</dbReference>
<dbReference type="InterPro" id="IPR002109">
    <property type="entry name" value="Glutaredoxin"/>
</dbReference>
<keyword evidence="22" id="KW-1185">Reference proteome</keyword>
<evidence type="ECO:0000256" key="7">
    <source>
        <dbReference type="ARBA" id="ARBA00022516"/>
    </source>
</evidence>
<dbReference type="InterPro" id="IPR036282">
    <property type="entry name" value="Glutathione-S-Trfase_C_sf"/>
</dbReference>
<dbReference type="SFLD" id="SFLDG01182">
    <property type="entry name" value="Prostaglandin_E_synthase_like"/>
    <property type="match status" value="1"/>
</dbReference>
<dbReference type="InterPro" id="IPR011767">
    <property type="entry name" value="GLR_AS"/>
</dbReference>
<gene>
    <name evidence="23 24 25 26" type="primary">LOC108669391</name>
</gene>
<dbReference type="SFLD" id="SFLDG01203">
    <property type="entry name" value="Prostaglandin_E_synthase_like1"/>
    <property type="match status" value="1"/>
</dbReference>
<dbReference type="InterPro" id="IPR004045">
    <property type="entry name" value="Glutathione_S-Trfase_N"/>
</dbReference>
<evidence type="ECO:0000256" key="19">
    <source>
        <dbReference type="ARBA" id="ARBA00037847"/>
    </source>
</evidence>
<dbReference type="PROSITE" id="PS50404">
    <property type="entry name" value="GST_NTER"/>
    <property type="match status" value="1"/>
</dbReference>
<evidence type="ECO:0000256" key="12">
    <source>
        <dbReference type="ARBA" id="ARBA00023098"/>
    </source>
</evidence>
<proteinExistence type="inferred from homology"/>
<reference evidence="23 24" key="1">
    <citation type="submission" date="2025-04" db="UniProtKB">
        <authorList>
            <consortium name="RefSeq"/>
        </authorList>
    </citation>
    <scope>IDENTIFICATION</scope>
    <source>
        <tissue evidence="23 24">Whole organism</tissue>
    </source>
</reference>
<evidence type="ECO:0000256" key="11">
    <source>
        <dbReference type="ARBA" id="ARBA00022989"/>
    </source>
</evidence>
<evidence type="ECO:0000256" key="18">
    <source>
        <dbReference type="ARBA" id="ARBA00031041"/>
    </source>
</evidence>
<name>A0A8B7NF17_HYAAZ</name>
<dbReference type="GO" id="GO:0005739">
    <property type="term" value="C:mitochondrion"/>
    <property type="evidence" value="ECO:0007669"/>
    <property type="project" value="TreeGrafter"/>
</dbReference>
<keyword evidence="14" id="KW-0275">Fatty acid biosynthesis</keyword>
<dbReference type="RefSeq" id="XP_018012201.1">
    <property type="nucleotide sequence ID" value="XM_018156712.2"/>
</dbReference>
<dbReference type="SUPFAM" id="SSF52833">
    <property type="entry name" value="Thioredoxin-like"/>
    <property type="match status" value="1"/>
</dbReference>
<evidence type="ECO:0000256" key="16">
    <source>
        <dbReference type="ARBA" id="ARBA00023930"/>
    </source>
</evidence>
<evidence type="ECO:0000256" key="6">
    <source>
        <dbReference type="ARBA" id="ARBA00022501"/>
    </source>
</evidence>
<evidence type="ECO:0000313" key="23">
    <source>
        <dbReference type="RefSeq" id="XP_018012199.1"/>
    </source>
</evidence>
<dbReference type="AlphaFoldDB" id="A0A8B7NF17"/>
<dbReference type="InterPro" id="IPR040079">
    <property type="entry name" value="Glutathione_S-Trfase"/>
</dbReference>
<dbReference type="RefSeq" id="XP_047738936.1">
    <property type="nucleotide sequence ID" value="XM_047882980.1"/>
</dbReference>
<dbReference type="SUPFAM" id="SSF47616">
    <property type="entry name" value="GST C-terminal domain-like"/>
    <property type="match status" value="1"/>
</dbReference>
<dbReference type="KEGG" id="hazt:108669391"/>
<dbReference type="GO" id="GO:0050220">
    <property type="term" value="F:prostaglandin-E synthase activity"/>
    <property type="evidence" value="ECO:0007669"/>
    <property type="project" value="UniProtKB-EC"/>
</dbReference>
<evidence type="ECO:0000259" key="21">
    <source>
        <dbReference type="PROSITE" id="PS50405"/>
    </source>
</evidence>
<dbReference type="GeneID" id="108669391"/>
<dbReference type="OMA" id="EWDSYLR"/>
<comment type="catalytic activity">
    <reaction evidence="16">
        <text>prostaglandin H2 = (12S)-hydroxy-(5Z,8E,10E)-heptadecatrienoate + malonaldehyde</text>
        <dbReference type="Rhea" id="RHEA:48644"/>
        <dbReference type="ChEBI" id="CHEBI:57405"/>
        <dbReference type="ChEBI" id="CHEBI:90694"/>
        <dbReference type="ChEBI" id="CHEBI:566274"/>
    </reaction>
    <physiologicalReaction direction="left-to-right" evidence="16">
        <dbReference type="Rhea" id="RHEA:48645"/>
    </physiologicalReaction>
</comment>